<protein>
    <submittedName>
        <fullName evidence="2">Uncharacterized protein</fullName>
    </submittedName>
</protein>
<keyword evidence="1" id="KW-1133">Transmembrane helix</keyword>
<accession>A0A8K0WKZ3</accession>
<name>A0A8K0WKZ3_9HYPO</name>
<evidence type="ECO:0000313" key="3">
    <source>
        <dbReference type="Proteomes" id="UP000813444"/>
    </source>
</evidence>
<dbReference type="AlphaFoldDB" id="A0A8K0WKZ3"/>
<keyword evidence="1" id="KW-0812">Transmembrane</keyword>
<keyword evidence="3" id="KW-1185">Reference proteome</keyword>
<proteinExistence type="predicted"/>
<dbReference type="Proteomes" id="UP000813444">
    <property type="component" value="Unassembled WGS sequence"/>
</dbReference>
<organism evidence="2 3">
    <name type="scientific">Stachybotrys elegans</name>
    <dbReference type="NCBI Taxonomy" id="80388"/>
    <lineage>
        <taxon>Eukaryota</taxon>
        <taxon>Fungi</taxon>
        <taxon>Dikarya</taxon>
        <taxon>Ascomycota</taxon>
        <taxon>Pezizomycotina</taxon>
        <taxon>Sordariomycetes</taxon>
        <taxon>Hypocreomycetidae</taxon>
        <taxon>Hypocreales</taxon>
        <taxon>Stachybotryaceae</taxon>
        <taxon>Stachybotrys</taxon>
    </lineage>
</organism>
<gene>
    <name evidence="2" type="ORF">B0I35DRAFT_483307</name>
</gene>
<evidence type="ECO:0000256" key="1">
    <source>
        <dbReference type="SAM" id="Phobius"/>
    </source>
</evidence>
<reference evidence="2" key="1">
    <citation type="journal article" date="2021" name="Nat. Commun.">
        <title>Genetic determinants of endophytism in the Arabidopsis root mycobiome.</title>
        <authorList>
            <person name="Mesny F."/>
            <person name="Miyauchi S."/>
            <person name="Thiergart T."/>
            <person name="Pickel B."/>
            <person name="Atanasova L."/>
            <person name="Karlsson M."/>
            <person name="Huettel B."/>
            <person name="Barry K.W."/>
            <person name="Haridas S."/>
            <person name="Chen C."/>
            <person name="Bauer D."/>
            <person name="Andreopoulos W."/>
            <person name="Pangilinan J."/>
            <person name="LaButti K."/>
            <person name="Riley R."/>
            <person name="Lipzen A."/>
            <person name="Clum A."/>
            <person name="Drula E."/>
            <person name="Henrissat B."/>
            <person name="Kohler A."/>
            <person name="Grigoriev I.V."/>
            <person name="Martin F.M."/>
            <person name="Hacquard S."/>
        </authorList>
    </citation>
    <scope>NUCLEOTIDE SEQUENCE</scope>
    <source>
        <strain evidence="2">MPI-CAGE-CH-0235</strain>
    </source>
</reference>
<evidence type="ECO:0000313" key="2">
    <source>
        <dbReference type="EMBL" id="KAH7308015.1"/>
    </source>
</evidence>
<comment type="caution">
    <text evidence="2">The sequence shown here is derived from an EMBL/GenBank/DDBJ whole genome shotgun (WGS) entry which is preliminary data.</text>
</comment>
<feature type="transmembrane region" description="Helical" evidence="1">
    <location>
        <begin position="39"/>
        <end position="61"/>
    </location>
</feature>
<keyword evidence="1" id="KW-0472">Membrane</keyword>
<sequence>MNTAGHSTNAAAVREGIKILKVEIDVAMLNRKDVDPSHWMVPCGFLFGPAATFGILGFLGLESPPKSLADSLSKERFWQPCNSIATRESHPAEY</sequence>
<dbReference type="EMBL" id="JAGPNK010000016">
    <property type="protein sequence ID" value="KAH7308015.1"/>
    <property type="molecule type" value="Genomic_DNA"/>
</dbReference>